<comment type="similarity">
    <text evidence="2">Belongs to the CD36 family.</text>
</comment>
<protein>
    <submittedName>
        <fullName evidence="9 10">Protein croquemort, putative</fullName>
    </submittedName>
</protein>
<dbReference type="EMBL" id="DS235354">
    <property type="protein sequence ID" value="EEB15153.1"/>
    <property type="molecule type" value="Genomic_DNA"/>
</dbReference>
<proteinExistence type="inferred from homology"/>
<reference evidence="10" key="3">
    <citation type="submission" date="2021-02" db="UniProtKB">
        <authorList>
            <consortium name="EnsemblMetazoa"/>
        </authorList>
    </citation>
    <scope>IDENTIFICATION</scope>
    <source>
        <strain evidence="10">USDA</strain>
    </source>
</reference>
<evidence type="ECO:0000313" key="9">
    <source>
        <dbReference type="EMBL" id="EEB15153.1"/>
    </source>
</evidence>
<evidence type="ECO:0000313" key="11">
    <source>
        <dbReference type="Proteomes" id="UP000009046"/>
    </source>
</evidence>
<feature type="transmembrane region" description="Helical" evidence="8">
    <location>
        <begin position="12"/>
        <end position="30"/>
    </location>
</feature>
<dbReference type="FunCoup" id="E0VP47">
    <property type="interactions" value="239"/>
</dbReference>
<accession>E0VP47</accession>
<evidence type="ECO:0000256" key="3">
    <source>
        <dbReference type="ARBA" id="ARBA00022475"/>
    </source>
</evidence>
<evidence type="ECO:0000256" key="2">
    <source>
        <dbReference type="ARBA" id="ARBA00010532"/>
    </source>
</evidence>
<dbReference type="GO" id="GO:0005737">
    <property type="term" value="C:cytoplasm"/>
    <property type="evidence" value="ECO:0007669"/>
    <property type="project" value="TreeGrafter"/>
</dbReference>
<dbReference type="InParanoid" id="E0VP47"/>
<dbReference type="HOGENOM" id="CLU_019853_5_2_1"/>
<evidence type="ECO:0000256" key="5">
    <source>
        <dbReference type="ARBA" id="ARBA00022989"/>
    </source>
</evidence>
<gene>
    <name evidence="10" type="primary">8231978</name>
    <name evidence="9" type="ORF">Phum_PHUM351640</name>
</gene>
<keyword evidence="6 8" id="KW-0472">Membrane</keyword>
<comment type="subcellular location">
    <subcellularLocation>
        <location evidence="1">Cell membrane</location>
    </subcellularLocation>
</comment>
<evidence type="ECO:0000256" key="6">
    <source>
        <dbReference type="ARBA" id="ARBA00023136"/>
    </source>
</evidence>
<dbReference type="GeneID" id="8231978"/>
<dbReference type="GO" id="GO:0005886">
    <property type="term" value="C:plasma membrane"/>
    <property type="evidence" value="ECO:0007669"/>
    <property type="project" value="UniProtKB-SubCell"/>
</dbReference>
<keyword evidence="7" id="KW-0325">Glycoprotein</keyword>
<dbReference type="RefSeq" id="XP_002427891.1">
    <property type="nucleotide sequence ID" value="XM_002427846.1"/>
</dbReference>
<evidence type="ECO:0000313" key="10">
    <source>
        <dbReference type="EnsemblMetazoa" id="PHUM351640-PA"/>
    </source>
</evidence>
<dbReference type="Proteomes" id="UP000009046">
    <property type="component" value="Unassembled WGS sequence"/>
</dbReference>
<sequence>MCGDNIRMNRNYFLAGMFSILLGLFLLVFWENIQEKIASEKFKLSETSKTYDPWVESRVPIYVQYYFFNWTNPTNLKNASYKPQFEEVGPYKFWEKIEKVNITWNKNGTVTYRRIRRWYFDKNGSKGSLSDKITTINVIALMAANMVKPMPSLGRLALSMMIASTQNIFVKKTVSEFLFEGYFDPLLTAGRGWPTTSSKVPYDKFGWFYKRNGSQTFDGVYTVQTGENGMEYFGSVTLWNYKNHTEFYEGSCGEVKGSGGEFWPWKIKKNTDIYLFSPDLCRYIQYKYSHEVRISDVNGFKYVADSNLFDNGTNVTGNECFCNGQCLPSGVLNISTCRYGAPVFTSYPHFYRADKAYLSAVNGLKPNKSKHENYVALEPTYGIPLEIAARIQINVLVKPNPFIALLDGVQQVIFPVFWLDQKVIVPSERLVEIQLLLILPKAIFAVSITLIFLGILSIFLFSCRKSRQTRKELNLIKHRLTTLFSENRSN</sequence>
<dbReference type="OrthoDB" id="514335at2759"/>
<organism>
    <name type="scientific">Pediculus humanus subsp. corporis</name>
    <name type="common">Body louse</name>
    <dbReference type="NCBI Taxonomy" id="121224"/>
    <lineage>
        <taxon>Eukaryota</taxon>
        <taxon>Metazoa</taxon>
        <taxon>Ecdysozoa</taxon>
        <taxon>Arthropoda</taxon>
        <taxon>Hexapoda</taxon>
        <taxon>Insecta</taxon>
        <taxon>Pterygota</taxon>
        <taxon>Neoptera</taxon>
        <taxon>Paraneoptera</taxon>
        <taxon>Psocodea</taxon>
        <taxon>Troctomorpha</taxon>
        <taxon>Phthiraptera</taxon>
        <taxon>Anoplura</taxon>
        <taxon>Pediculidae</taxon>
        <taxon>Pediculus</taxon>
    </lineage>
</organism>
<name>E0VP47_PEDHC</name>
<dbReference type="EnsemblMetazoa" id="PHUM351640-RA">
    <property type="protein sequence ID" value="PHUM351640-PA"/>
    <property type="gene ID" value="PHUM351640"/>
</dbReference>
<evidence type="ECO:0000256" key="7">
    <source>
        <dbReference type="ARBA" id="ARBA00023180"/>
    </source>
</evidence>
<dbReference type="InterPro" id="IPR002159">
    <property type="entry name" value="CD36_fam"/>
</dbReference>
<reference evidence="9" key="2">
    <citation type="submission" date="2007-04" db="EMBL/GenBank/DDBJ databases">
        <title>The genome of the human body louse.</title>
        <authorList>
            <consortium name="The Human Body Louse Genome Consortium"/>
            <person name="Kirkness E."/>
            <person name="Walenz B."/>
            <person name="Hass B."/>
            <person name="Bruggner R."/>
            <person name="Strausberg R."/>
        </authorList>
    </citation>
    <scope>NUCLEOTIDE SEQUENCE</scope>
    <source>
        <strain evidence="9">USDA</strain>
    </source>
</reference>
<dbReference type="EMBL" id="AAZO01004087">
    <property type="status" value="NOT_ANNOTATED_CDS"/>
    <property type="molecule type" value="Genomic_DNA"/>
</dbReference>
<reference evidence="9" key="1">
    <citation type="submission" date="2007-04" db="EMBL/GenBank/DDBJ databases">
        <title>Annotation of Pediculus humanus corporis strain USDA.</title>
        <authorList>
            <person name="Kirkness E."/>
            <person name="Hannick L."/>
            <person name="Hass B."/>
            <person name="Bruggner R."/>
            <person name="Lawson D."/>
            <person name="Bidwell S."/>
            <person name="Joardar V."/>
            <person name="Caler E."/>
            <person name="Walenz B."/>
            <person name="Inman J."/>
            <person name="Schobel S."/>
            <person name="Galinsky K."/>
            <person name="Amedeo P."/>
            <person name="Strausberg R."/>
        </authorList>
    </citation>
    <scope>NUCLEOTIDE SEQUENCE</scope>
    <source>
        <strain evidence="9">USDA</strain>
    </source>
</reference>
<dbReference type="eggNOG" id="KOG3776">
    <property type="taxonomic scope" value="Eukaryota"/>
</dbReference>
<dbReference type="KEGG" id="phu:Phum_PHUM351640"/>
<dbReference type="AlphaFoldDB" id="E0VP47"/>
<keyword evidence="4 8" id="KW-0812">Transmembrane</keyword>
<dbReference type="VEuPathDB" id="VectorBase:PHUM351640"/>
<feature type="transmembrane region" description="Helical" evidence="8">
    <location>
        <begin position="442"/>
        <end position="461"/>
    </location>
</feature>
<dbReference type="Pfam" id="PF01130">
    <property type="entry name" value="CD36"/>
    <property type="match status" value="1"/>
</dbReference>
<evidence type="ECO:0000256" key="1">
    <source>
        <dbReference type="ARBA" id="ARBA00004236"/>
    </source>
</evidence>
<dbReference type="CTD" id="8231978"/>
<evidence type="ECO:0000256" key="8">
    <source>
        <dbReference type="SAM" id="Phobius"/>
    </source>
</evidence>
<dbReference type="PANTHER" id="PTHR11923:SF93">
    <property type="entry name" value="GH07959P-RELATED"/>
    <property type="match status" value="1"/>
</dbReference>
<keyword evidence="5 8" id="KW-1133">Transmembrane helix</keyword>
<dbReference type="GO" id="GO:0005044">
    <property type="term" value="F:scavenger receptor activity"/>
    <property type="evidence" value="ECO:0007669"/>
    <property type="project" value="TreeGrafter"/>
</dbReference>
<keyword evidence="11" id="KW-1185">Reference proteome</keyword>
<keyword evidence="3" id="KW-1003">Cell membrane</keyword>
<dbReference type="OMA" id="YFSVTRW"/>
<dbReference type="PANTHER" id="PTHR11923">
    <property type="entry name" value="SCAVENGER RECEPTOR CLASS B TYPE-1 SR-B1"/>
    <property type="match status" value="1"/>
</dbReference>
<evidence type="ECO:0000256" key="4">
    <source>
        <dbReference type="ARBA" id="ARBA00022692"/>
    </source>
</evidence>
<dbReference type="PRINTS" id="PR01609">
    <property type="entry name" value="CD36FAMILY"/>
</dbReference>